<protein>
    <submittedName>
        <fullName evidence="3">Uncharacterized protein</fullName>
    </submittedName>
</protein>
<evidence type="ECO:0000313" key="3">
    <source>
        <dbReference type="EMBL" id="TWD15998.1"/>
    </source>
</evidence>
<sequence length="259" mass="25813">MSHAGGPYGSDAPPPPPPGQGAGGGYGGYPGPAGGPGEAGYGPPGDGGYGPPGGGYPPHVDGYGEQPPKKRNTLLIGALIGGALLLLLCCGGVVALGMMGSSGFDEAPGETTSATSEPSESPTSSETPTQSETPTSSASPSESEGSASEGEDLGFPDEFDGWQRSDQQASAPQGSQGAIYTKDDKAIVVVATDDAPGAMDGFKMVWSDDKDVDGGVCGKIVSQTQCAATDDGTIFILNDTDGGDFEQVMGTLQAFLDAR</sequence>
<dbReference type="Proteomes" id="UP000315628">
    <property type="component" value="Unassembled WGS sequence"/>
</dbReference>
<reference evidence="3 4" key="1">
    <citation type="submission" date="2019-06" db="EMBL/GenBank/DDBJ databases">
        <title>Sequencing the genomes of 1000 actinobacteria strains.</title>
        <authorList>
            <person name="Klenk H.-P."/>
        </authorList>
    </citation>
    <scope>NUCLEOTIDE SEQUENCE [LARGE SCALE GENOMIC DNA]</scope>
    <source>
        <strain evidence="3 4">DSM 18935</strain>
    </source>
</reference>
<feature type="transmembrane region" description="Helical" evidence="2">
    <location>
        <begin position="74"/>
        <end position="99"/>
    </location>
</feature>
<evidence type="ECO:0000256" key="2">
    <source>
        <dbReference type="SAM" id="Phobius"/>
    </source>
</evidence>
<feature type="compositionally biased region" description="Acidic residues" evidence="1">
    <location>
        <begin position="149"/>
        <end position="160"/>
    </location>
</feature>
<dbReference type="EMBL" id="VIUW01000002">
    <property type="protein sequence ID" value="TWD15998.1"/>
    <property type="molecule type" value="Genomic_DNA"/>
</dbReference>
<keyword evidence="4" id="KW-1185">Reference proteome</keyword>
<accession>A0A560WEE1</accession>
<dbReference type="AlphaFoldDB" id="A0A560WEE1"/>
<feature type="region of interest" description="Disordered" evidence="1">
    <location>
        <begin position="1"/>
        <end position="66"/>
    </location>
</feature>
<dbReference type="RefSeq" id="WP_170236189.1">
    <property type="nucleotide sequence ID" value="NZ_BAAAYT010000001.1"/>
</dbReference>
<keyword evidence="2" id="KW-0472">Membrane</keyword>
<organism evidence="3 4">
    <name type="scientific">Marihabitans asiaticum</name>
    <dbReference type="NCBI Taxonomy" id="415218"/>
    <lineage>
        <taxon>Bacteria</taxon>
        <taxon>Bacillati</taxon>
        <taxon>Actinomycetota</taxon>
        <taxon>Actinomycetes</taxon>
        <taxon>Micrococcales</taxon>
        <taxon>Intrasporangiaceae</taxon>
        <taxon>Marihabitans</taxon>
    </lineage>
</organism>
<feature type="compositionally biased region" description="Gly residues" evidence="1">
    <location>
        <begin position="20"/>
        <end position="53"/>
    </location>
</feature>
<feature type="region of interest" description="Disordered" evidence="1">
    <location>
        <begin position="105"/>
        <end position="178"/>
    </location>
</feature>
<feature type="compositionally biased region" description="Low complexity" evidence="1">
    <location>
        <begin position="109"/>
        <end position="148"/>
    </location>
</feature>
<feature type="compositionally biased region" description="Low complexity" evidence="1">
    <location>
        <begin position="167"/>
        <end position="178"/>
    </location>
</feature>
<name>A0A560WEE1_9MICO</name>
<keyword evidence="2" id="KW-0812">Transmembrane</keyword>
<proteinExistence type="predicted"/>
<comment type="caution">
    <text evidence="3">The sequence shown here is derived from an EMBL/GenBank/DDBJ whole genome shotgun (WGS) entry which is preliminary data.</text>
</comment>
<evidence type="ECO:0000313" key="4">
    <source>
        <dbReference type="Proteomes" id="UP000315628"/>
    </source>
</evidence>
<keyword evidence="2" id="KW-1133">Transmembrane helix</keyword>
<gene>
    <name evidence="3" type="ORF">FB557_1539</name>
</gene>
<evidence type="ECO:0000256" key="1">
    <source>
        <dbReference type="SAM" id="MobiDB-lite"/>
    </source>
</evidence>